<name>A0A9D4SSN2_RHISA</name>
<dbReference type="EMBL" id="JABSTV010001253">
    <property type="protein sequence ID" value="KAH7944287.1"/>
    <property type="molecule type" value="Genomic_DNA"/>
</dbReference>
<keyword evidence="3" id="KW-1185">Reference proteome</keyword>
<organism evidence="2 3">
    <name type="scientific">Rhipicephalus sanguineus</name>
    <name type="common">Brown dog tick</name>
    <name type="synonym">Ixodes sanguineus</name>
    <dbReference type="NCBI Taxonomy" id="34632"/>
    <lineage>
        <taxon>Eukaryota</taxon>
        <taxon>Metazoa</taxon>
        <taxon>Ecdysozoa</taxon>
        <taxon>Arthropoda</taxon>
        <taxon>Chelicerata</taxon>
        <taxon>Arachnida</taxon>
        <taxon>Acari</taxon>
        <taxon>Parasitiformes</taxon>
        <taxon>Ixodida</taxon>
        <taxon>Ixodoidea</taxon>
        <taxon>Ixodidae</taxon>
        <taxon>Rhipicephalinae</taxon>
        <taxon>Rhipicephalus</taxon>
        <taxon>Rhipicephalus</taxon>
    </lineage>
</organism>
<evidence type="ECO:0000313" key="3">
    <source>
        <dbReference type="Proteomes" id="UP000821837"/>
    </source>
</evidence>
<protein>
    <recommendedName>
        <fullName evidence="4">Retrotransposon gag domain-containing protein</fullName>
    </recommendedName>
</protein>
<dbReference type="Proteomes" id="UP000821837">
    <property type="component" value="Unassembled WGS sequence"/>
</dbReference>
<reference evidence="2" key="2">
    <citation type="submission" date="2021-09" db="EMBL/GenBank/DDBJ databases">
        <authorList>
            <person name="Jia N."/>
            <person name="Wang J."/>
            <person name="Shi W."/>
            <person name="Du L."/>
            <person name="Sun Y."/>
            <person name="Zhan W."/>
            <person name="Jiang J."/>
            <person name="Wang Q."/>
            <person name="Zhang B."/>
            <person name="Ji P."/>
            <person name="Sakyi L.B."/>
            <person name="Cui X."/>
            <person name="Yuan T."/>
            <person name="Jiang B."/>
            <person name="Yang W."/>
            <person name="Lam T.T.-Y."/>
            <person name="Chang Q."/>
            <person name="Ding S."/>
            <person name="Wang X."/>
            <person name="Zhu J."/>
            <person name="Ruan X."/>
            <person name="Zhao L."/>
            <person name="Wei J."/>
            <person name="Que T."/>
            <person name="Du C."/>
            <person name="Cheng J."/>
            <person name="Dai P."/>
            <person name="Han X."/>
            <person name="Huang E."/>
            <person name="Gao Y."/>
            <person name="Liu J."/>
            <person name="Shao H."/>
            <person name="Ye R."/>
            <person name="Li L."/>
            <person name="Wei W."/>
            <person name="Wang X."/>
            <person name="Wang C."/>
            <person name="Huo Q."/>
            <person name="Li W."/>
            <person name="Guo W."/>
            <person name="Chen H."/>
            <person name="Chen S."/>
            <person name="Zhou L."/>
            <person name="Zhou L."/>
            <person name="Ni X."/>
            <person name="Tian J."/>
            <person name="Zhou Y."/>
            <person name="Sheng Y."/>
            <person name="Liu T."/>
            <person name="Pan Y."/>
            <person name="Xia L."/>
            <person name="Li J."/>
            <person name="Zhao F."/>
            <person name="Cao W."/>
        </authorList>
    </citation>
    <scope>NUCLEOTIDE SEQUENCE</scope>
    <source>
        <strain evidence="2">Rsan-2018</strain>
        <tissue evidence="2">Larvae</tissue>
    </source>
</reference>
<dbReference type="AlphaFoldDB" id="A0A9D4SSN2"/>
<evidence type="ECO:0000313" key="2">
    <source>
        <dbReference type="EMBL" id="KAH7944287.1"/>
    </source>
</evidence>
<dbReference type="VEuPathDB" id="VectorBase:RSAN_045409"/>
<reference evidence="2" key="1">
    <citation type="journal article" date="2020" name="Cell">
        <title>Large-Scale Comparative Analyses of Tick Genomes Elucidate Their Genetic Diversity and Vector Capacities.</title>
        <authorList>
            <consortium name="Tick Genome and Microbiome Consortium (TIGMIC)"/>
            <person name="Jia N."/>
            <person name="Wang J."/>
            <person name="Shi W."/>
            <person name="Du L."/>
            <person name="Sun Y."/>
            <person name="Zhan W."/>
            <person name="Jiang J.F."/>
            <person name="Wang Q."/>
            <person name="Zhang B."/>
            <person name="Ji P."/>
            <person name="Bell-Sakyi L."/>
            <person name="Cui X.M."/>
            <person name="Yuan T.T."/>
            <person name="Jiang B.G."/>
            <person name="Yang W.F."/>
            <person name="Lam T.T."/>
            <person name="Chang Q.C."/>
            <person name="Ding S.J."/>
            <person name="Wang X.J."/>
            <person name="Zhu J.G."/>
            <person name="Ruan X.D."/>
            <person name="Zhao L."/>
            <person name="Wei J.T."/>
            <person name="Ye R.Z."/>
            <person name="Que T.C."/>
            <person name="Du C.H."/>
            <person name="Zhou Y.H."/>
            <person name="Cheng J.X."/>
            <person name="Dai P.F."/>
            <person name="Guo W.B."/>
            <person name="Han X.H."/>
            <person name="Huang E.J."/>
            <person name="Li L.F."/>
            <person name="Wei W."/>
            <person name="Gao Y.C."/>
            <person name="Liu J.Z."/>
            <person name="Shao H.Z."/>
            <person name="Wang X."/>
            <person name="Wang C.C."/>
            <person name="Yang T.C."/>
            <person name="Huo Q.B."/>
            <person name="Li W."/>
            <person name="Chen H.Y."/>
            <person name="Chen S.E."/>
            <person name="Zhou L.G."/>
            <person name="Ni X.B."/>
            <person name="Tian J.H."/>
            <person name="Sheng Y."/>
            <person name="Liu T."/>
            <person name="Pan Y.S."/>
            <person name="Xia L.Y."/>
            <person name="Li J."/>
            <person name="Zhao F."/>
            <person name="Cao W.C."/>
        </authorList>
    </citation>
    <scope>NUCLEOTIDE SEQUENCE</scope>
    <source>
        <strain evidence="2">Rsan-2018</strain>
    </source>
</reference>
<proteinExistence type="predicted"/>
<feature type="region of interest" description="Disordered" evidence="1">
    <location>
        <begin position="96"/>
        <end position="127"/>
    </location>
</feature>
<comment type="caution">
    <text evidence="2">The sequence shown here is derived from an EMBL/GenBank/DDBJ whole genome shotgun (WGS) entry which is preliminary data.</text>
</comment>
<sequence>MALEDVEDWTLEFERVAALKMGRLLESYTSAHRQERAERVIQARVQLPKESVTTYVEDTKRLFRRADPRKAEKFSHLMCGVKEKLLLAIDRRRGARSGVHEAAEDETVTTTSSLAHNQEPHHPGLSPQSLAECAVARHLPSIVSLKEAEAPIPPEGIVIEDLMVQPMFAK</sequence>
<gene>
    <name evidence="2" type="ORF">HPB52_017957</name>
</gene>
<accession>A0A9D4SSN2</accession>
<evidence type="ECO:0008006" key="4">
    <source>
        <dbReference type="Google" id="ProtNLM"/>
    </source>
</evidence>
<evidence type="ECO:0000256" key="1">
    <source>
        <dbReference type="SAM" id="MobiDB-lite"/>
    </source>
</evidence>